<accession>A0A7R9CKM9</accession>
<proteinExistence type="predicted"/>
<dbReference type="AlphaFoldDB" id="A0A7R9CKM9"/>
<name>A0A7R9CKM9_TIMCR</name>
<protein>
    <submittedName>
        <fullName evidence="1">Uncharacterized protein</fullName>
    </submittedName>
</protein>
<dbReference type="EMBL" id="OC317603">
    <property type="protein sequence ID" value="CAD7397931.1"/>
    <property type="molecule type" value="Genomic_DNA"/>
</dbReference>
<evidence type="ECO:0000313" key="1">
    <source>
        <dbReference type="EMBL" id="CAD7397931.1"/>
    </source>
</evidence>
<gene>
    <name evidence="1" type="ORF">TCEB3V08_LOCUS4267</name>
</gene>
<organism evidence="1">
    <name type="scientific">Timema cristinae</name>
    <name type="common">Walking stick</name>
    <dbReference type="NCBI Taxonomy" id="61476"/>
    <lineage>
        <taxon>Eukaryota</taxon>
        <taxon>Metazoa</taxon>
        <taxon>Ecdysozoa</taxon>
        <taxon>Arthropoda</taxon>
        <taxon>Hexapoda</taxon>
        <taxon>Insecta</taxon>
        <taxon>Pterygota</taxon>
        <taxon>Neoptera</taxon>
        <taxon>Polyneoptera</taxon>
        <taxon>Phasmatodea</taxon>
        <taxon>Timematodea</taxon>
        <taxon>Timematoidea</taxon>
        <taxon>Timematidae</taxon>
        <taxon>Timema</taxon>
    </lineage>
</organism>
<sequence>MEGEANPSPPLESPLAVAMAATRQCEQVKRDRTLHDSWRYLDADKHALVFTRDRGVSLDLSGLTVMGRSRSRSQMSILSLIPAQVTRAPFPLSPIYFHQAIVSQTTRATNRACLRQYWPGMSQPAWQCLEELYIAAIRRKRGGPVGKSQYIYRTPSFVGFQRYEMVSKGPPAGALRHIGGNPTFFKE</sequence>
<reference evidence="1" key="1">
    <citation type="submission" date="2020-11" db="EMBL/GenBank/DDBJ databases">
        <authorList>
            <person name="Tran Van P."/>
        </authorList>
    </citation>
    <scope>NUCLEOTIDE SEQUENCE</scope>
</reference>